<dbReference type="Proteomes" id="UP000295023">
    <property type="component" value="Unassembled WGS sequence"/>
</dbReference>
<dbReference type="GO" id="GO:0019305">
    <property type="term" value="P:dTDP-rhamnose biosynthetic process"/>
    <property type="evidence" value="ECO:0007669"/>
    <property type="project" value="TreeGrafter"/>
</dbReference>
<sequence>MRFRATALPGLVEVLAEPAADARGRFLRTWCAEEFAAAGLGFRPHQVSLSENRARHTLRGLHWQARPAGECKLVRCLRGAVFDVAVDLRPDSPAYRRWVGVELRAEAHNALLIPAGFAHGFLTLTENAWLEYMIDAPYRPEAARGARWNDPAFGIAWPAAPAVISERDATWPDHG</sequence>
<evidence type="ECO:0000256" key="7">
    <source>
        <dbReference type="ARBA" id="ARBA00033311"/>
    </source>
</evidence>
<dbReference type="RefSeq" id="WP_132297735.1">
    <property type="nucleotide sequence ID" value="NZ_SKBM01000061.1"/>
</dbReference>
<reference evidence="10 11" key="1">
    <citation type="submission" date="2019-03" db="EMBL/GenBank/DDBJ databases">
        <title>Paracraurococcus aquatilis NE82 genome sequence.</title>
        <authorList>
            <person name="Zhao Y."/>
            <person name="Du Z."/>
        </authorList>
    </citation>
    <scope>NUCLEOTIDE SEQUENCE [LARGE SCALE GENOMIC DNA]</scope>
    <source>
        <strain evidence="10 11">NE82</strain>
    </source>
</reference>
<dbReference type="Gene3D" id="2.60.120.10">
    <property type="entry name" value="Jelly Rolls"/>
    <property type="match status" value="1"/>
</dbReference>
<comment type="catalytic activity">
    <reaction evidence="1">
        <text>dTDP-4-dehydro-6-deoxy-alpha-D-glucose = dTDP-4-dehydro-beta-L-rhamnose</text>
        <dbReference type="Rhea" id="RHEA:16969"/>
        <dbReference type="ChEBI" id="CHEBI:57649"/>
        <dbReference type="ChEBI" id="CHEBI:62830"/>
        <dbReference type="EC" id="5.1.3.13"/>
    </reaction>
</comment>
<evidence type="ECO:0000313" key="11">
    <source>
        <dbReference type="Proteomes" id="UP000295023"/>
    </source>
</evidence>
<evidence type="ECO:0000256" key="4">
    <source>
        <dbReference type="ARBA" id="ARBA00019595"/>
    </source>
</evidence>
<organism evidence="10 11">
    <name type="scientific">Roseicella aquatilis</name>
    <dbReference type="NCBI Taxonomy" id="2527868"/>
    <lineage>
        <taxon>Bacteria</taxon>
        <taxon>Pseudomonadati</taxon>
        <taxon>Pseudomonadota</taxon>
        <taxon>Alphaproteobacteria</taxon>
        <taxon>Acetobacterales</taxon>
        <taxon>Roseomonadaceae</taxon>
        <taxon>Roseicella</taxon>
    </lineage>
</organism>
<dbReference type="InterPro" id="IPR000888">
    <property type="entry name" value="RmlC-like"/>
</dbReference>
<dbReference type="InterPro" id="IPR011051">
    <property type="entry name" value="RmlC_Cupin_sf"/>
</dbReference>
<feature type="active site" description="Proton donor" evidence="8">
    <location>
        <position position="132"/>
    </location>
</feature>
<protein>
    <recommendedName>
        <fullName evidence="4">dTDP-4-dehydrorhamnose 3,5-epimerase</fullName>
        <ecNumber evidence="3">5.1.3.13</ecNumber>
    </recommendedName>
    <alternativeName>
        <fullName evidence="6">Thymidine diphospho-4-keto-rhamnose 3,5-epimerase</fullName>
    </alternativeName>
    <alternativeName>
        <fullName evidence="5">dTDP-4-keto-6-deoxyglucose 3,5-epimerase</fullName>
    </alternativeName>
    <alternativeName>
        <fullName evidence="7">dTDP-6-deoxy-D-xylo-4-hexulose 3,5-epimerase</fullName>
    </alternativeName>
</protein>
<dbReference type="PANTHER" id="PTHR21047:SF2">
    <property type="entry name" value="THYMIDINE DIPHOSPHO-4-KETO-RHAMNOSE 3,5-EPIMERASE"/>
    <property type="match status" value="1"/>
</dbReference>
<evidence type="ECO:0000313" key="10">
    <source>
        <dbReference type="EMBL" id="TCZ51088.1"/>
    </source>
</evidence>
<keyword evidence="11" id="KW-1185">Reference proteome</keyword>
<evidence type="ECO:0000256" key="9">
    <source>
        <dbReference type="PIRSR" id="PIRSR600888-3"/>
    </source>
</evidence>
<dbReference type="OrthoDB" id="9800680at2"/>
<dbReference type="EMBL" id="SKBM01000061">
    <property type="protein sequence ID" value="TCZ51088.1"/>
    <property type="molecule type" value="Genomic_DNA"/>
</dbReference>
<dbReference type="EC" id="5.1.3.13" evidence="3"/>
<dbReference type="CDD" id="cd00438">
    <property type="entry name" value="cupin_RmlC"/>
    <property type="match status" value="1"/>
</dbReference>
<dbReference type="InterPro" id="IPR014710">
    <property type="entry name" value="RmlC-like_jellyroll"/>
</dbReference>
<gene>
    <name evidence="10" type="ORF">EXY23_27150</name>
</gene>
<feature type="active site" description="Proton acceptor" evidence="8">
    <location>
        <position position="62"/>
    </location>
</feature>
<evidence type="ECO:0000256" key="8">
    <source>
        <dbReference type="PIRSR" id="PIRSR600888-1"/>
    </source>
</evidence>
<evidence type="ECO:0000256" key="5">
    <source>
        <dbReference type="ARBA" id="ARBA00029758"/>
    </source>
</evidence>
<comment type="function">
    <text evidence="2">Catalyzes the epimerization of the C3' and C5'positions of dTDP-6-deoxy-D-xylo-4-hexulose, forming dTDP-6-deoxy-L-lyxo-4-hexulose.</text>
</comment>
<feature type="site" description="Participates in a stacking interaction with the thymidine ring of dTDP-4-oxo-6-deoxyglucose" evidence="9">
    <location>
        <position position="138"/>
    </location>
</feature>
<comment type="caution">
    <text evidence="10">The sequence shown here is derived from an EMBL/GenBank/DDBJ whole genome shotgun (WGS) entry which is preliminary data.</text>
</comment>
<name>A0A4R4D541_9PROT</name>
<evidence type="ECO:0000256" key="1">
    <source>
        <dbReference type="ARBA" id="ARBA00001298"/>
    </source>
</evidence>
<dbReference type="AlphaFoldDB" id="A0A4R4D541"/>
<evidence type="ECO:0000256" key="6">
    <source>
        <dbReference type="ARBA" id="ARBA00031424"/>
    </source>
</evidence>
<dbReference type="GO" id="GO:0008830">
    <property type="term" value="F:dTDP-4-dehydrorhamnose 3,5-epimerase activity"/>
    <property type="evidence" value="ECO:0007669"/>
    <property type="project" value="UniProtKB-EC"/>
</dbReference>
<accession>A0A4R4D541</accession>
<dbReference type="GO" id="GO:0000271">
    <property type="term" value="P:polysaccharide biosynthetic process"/>
    <property type="evidence" value="ECO:0007669"/>
    <property type="project" value="TreeGrafter"/>
</dbReference>
<dbReference type="GO" id="GO:0005829">
    <property type="term" value="C:cytosol"/>
    <property type="evidence" value="ECO:0007669"/>
    <property type="project" value="TreeGrafter"/>
</dbReference>
<dbReference type="PANTHER" id="PTHR21047">
    <property type="entry name" value="DTDP-6-DEOXY-D-GLUCOSE-3,5 EPIMERASE"/>
    <property type="match status" value="1"/>
</dbReference>
<dbReference type="Pfam" id="PF00908">
    <property type="entry name" value="dTDP_sugar_isom"/>
    <property type="match status" value="1"/>
</dbReference>
<evidence type="ECO:0000256" key="3">
    <source>
        <dbReference type="ARBA" id="ARBA00012098"/>
    </source>
</evidence>
<proteinExistence type="predicted"/>
<dbReference type="SUPFAM" id="SSF51182">
    <property type="entry name" value="RmlC-like cupins"/>
    <property type="match status" value="1"/>
</dbReference>
<evidence type="ECO:0000256" key="2">
    <source>
        <dbReference type="ARBA" id="ARBA00001997"/>
    </source>
</evidence>